<name>A0A158DUB1_9BURK</name>
<dbReference type="OrthoDB" id="8909341at2"/>
<evidence type="ECO:0000313" key="1">
    <source>
        <dbReference type="EMBL" id="SAK98185.1"/>
    </source>
</evidence>
<evidence type="ECO:0000313" key="2">
    <source>
        <dbReference type="Proteomes" id="UP000054870"/>
    </source>
</evidence>
<protein>
    <recommendedName>
        <fullName evidence="3">XRE family transcriptional regulator</fullName>
    </recommendedName>
</protein>
<keyword evidence="2" id="KW-1185">Reference proteome</keyword>
<proteinExistence type="predicted"/>
<comment type="caution">
    <text evidence="1">The sequence shown here is derived from an EMBL/GenBank/DDBJ whole genome shotgun (WGS) entry which is preliminary data.</text>
</comment>
<gene>
    <name evidence="1" type="ORF">AWB75_07179</name>
</gene>
<dbReference type="RefSeq" id="WP_061128728.1">
    <property type="nucleotide sequence ID" value="NZ_FCOF02000121.1"/>
</dbReference>
<dbReference type="AlphaFoldDB" id="A0A158DUB1"/>
<dbReference type="SUPFAM" id="SSF47413">
    <property type="entry name" value="lambda repressor-like DNA-binding domains"/>
    <property type="match status" value="1"/>
</dbReference>
<reference evidence="1" key="1">
    <citation type="submission" date="2016-01" db="EMBL/GenBank/DDBJ databases">
        <authorList>
            <person name="Peeters C."/>
        </authorList>
    </citation>
    <scope>NUCLEOTIDE SEQUENCE [LARGE SCALE GENOMIC DNA]</scope>
    <source>
        <strain evidence="1">LMG 29318</strain>
    </source>
</reference>
<evidence type="ECO:0008006" key="3">
    <source>
        <dbReference type="Google" id="ProtNLM"/>
    </source>
</evidence>
<sequence length="67" mass="7463">MTPDEFQNALSQLGWKQSDFCRMADVDKNTPSRWLKGATPIPGWAARFLAMALQIRTLAALIEPSKA</sequence>
<accession>A0A158DUB1</accession>
<dbReference type="EMBL" id="FCOF02000121">
    <property type="protein sequence ID" value="SAK98185.1"/>
    <property type="molecule type" value="Genomic_DNA"/>
</dbReference>
<organism evidence="1 2">
    <name type="scientific">Caballeronia catudaia</name>
    <dbReference type="NCBI Taxonomy" id="1777136"/>
    <lineage>
        <taxon>Bacteria</taxon>
        <taxon>Pseudomonadati</taxon>
        <taxon>Pseudomonadota</taxon>
        <taxon>Betaproteobacteria</taxon>
        <taxon>Burkholderiales</taxon>
        <taxon>Burkholderiaceae</taxon>
        <taxon>Caballeronia</taxon>
    </lineage>
</organism>
<dbReference type="InterPro" id="IPR010982">
    <property type="entry name" value="Lambda_DNA-bd_dom_sf"/>
</dbReference>
<dbReference type="Proteomes" id="UP000054870">
    <property type="component" value="Unassembled WGS sequence"/>
</dbReference>
<dbReference type="GO" id="GO:0003677">
    <property type="term" value="F:DNA binding"/>
    <property type="evidence" value="ECO:0007669"/>
    <property type="project" value="InterPro"/>
</dbReference>